<protein>
    <submittedName>
        <fullName evidence="1">Uncharacterized protein</fullName>
    </submittedName>
</protein>
<dbReference type="AlphaFoldDB" id="X1KDI1"/>
<reference evidence="1" key="1">
    <citation type="journal article" date="2014" name="Front. Microbiol.">
        <title>High frequency of phylogenetically diverse reductive dehalogenase-homologous genes in deep subseafloor sedimentary metagenomes.</title>
        <authorList>
            <person name="Kawai M."/>
            <person name="Futagami T."/>
            <person name="Toyoda A."/>
            <person name="Takaki Y."/>
            <person name="Nishi S."/>
            <person name="Hori S."/>
            <person name="Arai W."/>
            <person name="Tsubouchi T."/>
            <person name="Morono Y."/>
            <person name="Uchiyama I."/>
            <person name="Ito T."/>
            <person name="Fujiyama A."/>
            <person name="Inagaki F."/>
            <person name="Takami H."/>
        </authorList>
    </citation>
    <scope>NUCLEOTIDE SEQUENCE</scope>
    <source>
        <strain evidence="1">Expedition CK06-06</strain>
    </source>
</reference>
<comment type="caution">
    <text evidence="1">The sequence shown here is derived from an EMBL/GenBank/DDBJ whole genome shotgun (WGS) entry which is preliminary data.</text>
</comment>
<feature type="non-terminal residue" evidence="1">
    <location>
        <position position="50"/>
    </location>
</feature>
<accession>X1KDI1</accession>
<dbReference type="EMBL" id="BARU01049248">
    <property type="protein sequence ID" value="GAH91685.1"/>
    <property type="molecule type" value="Genomic_DNA"/>
</dbReference>
<sequence length="50" mass="5411">LLYFAAPTANAADCGGTDDLTFTVKRPALPGYGENHEITIPNNRPIYALF</sequence>
<proteinExistence type="predicted"/>
<organism evidence="1">
    <name type="scientific">marine sediment metagenome</name>
    <dbReference type="NCBI Taxonomy" id="412755"/>
    <lineage>
        <taxon>unclassified sequences</taxon>
        <taxon>metagenomes</taxon>
        <taxon>ecological metagenomes</taxon>
    </lineage>
</organism>
<gene>
    <name evidence="1" type="ORF">S03H2_72643</name>
</gene>
<feature type="non-terminal residue" evidence="1">
    <location>
        <position position="1"/>
    </location>
</feature>
<name>X1KDI1_9ZZZZ</name>
<evidence type="ECO:0000313" key="1">
    <source>
        <dbReference type="EMBL" id="GAH91685.1"/>
    </source>
</evidence>